<feature type="signal peptide" evidence="1">
    <location>
        <begin position="1"/>
        <end position="26"/>
    </location>
</feature>
<gene>
    <name evidence="3" type="ORF">Desaf_0479</name>
</gene>
<reference evidence="3 4" key="1">
    <citation type="journal article" date="2011" name="J. Bacteriol.">
        <title>Genome sequence of the mercury-methylating and pleomorphic Desulfovibrio africanus Strain Walvis Bay.</title>
        <authorList>
            <person name="Brown S.D."/>
            <person name="Wall J.D."/>
            <person name="Kucken A.M."/>
            <person name="Gilmour C.C."/>
            <person name="Podar M."/>
            <person name="Brandt C.C."/>
            <person name="Teshima H."/>
            <person name="Detter J.C."/>
            <person name="Han C.S."/>
            <person name="Land M.L."/>
            <person name="Lucas S."/>
            <person name="Han J."/>
            <person name="Pennacchio L."/>
            <person name="Nolan M."/>
            <person name="Pitluck S."/>
            <person name="Woyke T."/>
            <person name="Goodwin L."/>
            <person name="Palumbo A.V."/>
            <person name="Elias D.A."/>
        </authorList>
    </citation>
    <scope>NUCLEOTIDE SEQUENCE [LARGE SCALE GENOMIC DNA]</scope>
    <source>
        <strain evidence="3 4">Walvis Bay</strain>
    </source>
</reference>
<evidence type="ECO:0000256" key="1">
    <source>
        <dbReference type="SAM" id="SignalP"/>
    </source>
</evidence>
<feature type="domain" description="Pyrroloquinoline quinone-dependent pyranose dehydrogenase beta-propeller" evidence="2">
    <location>
        <begin position="189"/>
        <end position="367"/>
    </location>
</feature>
<dbReference type="InterPro" id="IPR054539">
    <property type="entry name" value="Beta-prop_PDH"/>
</dbReference>
<dbReference type="HOGENOM" id="CLU_024435_3_1_7"/>
<dbReference type="PANTHER" id="PTHR33546:SF1">
    <property type="entry name" value="LARGE, MULTIFUNCTIONAL SECRETED PROTEIN"/>
    <property type="match status" value="1"/>
</dbReference>
<sequence precursor="true">MHASKAPLALAALCAILLCLPMRAEAQDDELPLDKISLPSGFGISVYARVPKARSLALGKAGTVFVGTREDAVYAVSDHDGDHKADTVFTIGQGLTQPNGVAYRDGALYVAEIGRVLRYDDIETRLEDPPSPVVVNDTFPKDEWHGWKYIAFSPDGWLYVPVGAPCNVCERPDPYASIMRMRPDGSGLEVYARGIRNTVGFDFHPQTGEPWFTGNGRDWAGDTKPPDTLNRAAEPGLHYGFPTCMAHEIPKQPGAKGKCAKFEPPKLEIPAHSAPLGMKFYTGQMFPAQYRGQVFMAEHGSWNRTEPVGYRVTMAKLNGNDVVDYAVFASGWLEADGSKWGRPVDVLVMPDGALLVSDDHAGAIYRIAFQGTALARKK</sequence>
<feature type="chain" id="PRO_5003308659" evidence="1">
    <location>
        <begin position="27"/>
        <end position="378"/>
    </location>
</feature>
<name>F3YUF1_DESAF</name>
<dbReference type="PANTHER" id="PTHR33546">
    <property type="entry name" value="LARGE, MULTIFUNCTIONAL SECRETED PROTEIN-RELATED"/>
    <property type="match status" value="1"/>
</dbReference>
<dbReference type="AlphaFoldDB" id="F3YUF1"/>
<dbReference type="Gene3D" id="2.120.10.30">
    <property type="entry name" value="TolB, C-terminal domain"/>
    <property type="match status" value="1"/>
</dbReference>
<keyword evidence="4" id="KW-1185">Reference proteome</keyword>
<evidence type="ECO:0000259" key="2">
    <source>
        <dbReference type="Pfam" id="PF22807"/>
    </source>
</evidence>
<dbReference type="RefSeq" id="WP_014258679.1">
    <property type="nucleotide sequence ID" value="NC_016629.1"/>
</dbReference>
<dbReference type="eggNOG" id="COG2133">
    <property type="taxonomic scope" value="Bacteria"/>
</dbReference>
<keyword evidence="1" id="KW-0732">Signal</keyword>
<dbReference type="Proteomes" id="UP000007844">
    <property type="component" value="Chromosome"/>
</dbReference>
<dbReference type="InterPro" id="IPR011042">
    <property type="entry name" value="6-blade_b-propeller_TolB-like"/>
</dbReference>
<organism evidence="3 4">
    <name type="scientific">Desulfocurvibacter africanus subsp. africanus str. Walvis Bay</name>
    <dbReference type="NCBI Taxonomy" id="690850"/>
    <lineage>
        <taxon>Bacteria</taxon>
        <taxon>Pseudomonadati</taxon>
        <taxon>Thermodesulfobacteriota</taxon>
        <taxon>Desulfovibrionia</taxon>
        <taxon>Desulfovibrionales</taxon>
        <taxon>Desulfovibrionaceae</taxon>
        <taxon>Desulfocurvibacter</taxon>
    </lineage>
</organism>
<dbReference type="KEGG" id="daf:Desaf_0479"/>
<dbReference type="InterPro" id="IPR011041">
    <property type="entry name" value="Quinoprot_gluc/sorb_DH_b-prop"/>
</dbReference>
<evidence type="ECO:0000313" key="4">
    <source>
        <dbReference type="Proteomes" id="UP000007844"/>
    </source>
</evidence>
<dbReference type="Pfam" id="PF22807">
    <property type="entry name" value="TrAA12"/>
    <property type="match status" value="1"/>
</dbReference>
<evidence type="ECO:0000313" key="3">
    <source>
        <dbReference type="EMBL" id="EGJ48833.1"/>
    </source>
</evidence>
<dbReference type="STRING" id="690850.Desaf_0479"/>
<dbReference type="EMBL" id="CP003221">
    <property type="protein sequence ID" value="EGJ48833.1"/>
    <property type="molecule type" value="Genomic_DNA"/>
</dbReference>
<dbReference type="SUPFAM" id="SSF50952">
    <property type="entry name" value="Soluble quinoprotein glucose dehydrogenase"/>
    <property type="match status" value="1"/>
</dbReference>
<accession>F3YUF1</accession>
<proteinExistence type="predicted"/>
<protein>
    <submittedName>
        <fullName evidence="3">Glucose/sorbosone dehydrogenase-like protein</fullName>
    </submittedName>
</protein>